<dbReference type="EC" id="6.1.1.12" evidence="7"/>
<dbReference type="Pfam" id="PF00152">
    <property type="entry name" value="tRNA-synt_2"/>
    <property type="match status" value="1"/>
</dbReference>
<dbReference type="InterPro" id="IPR006195">
    <property type="entry name" value="aa-tRNA-synth_II"/>
</dbReference>
<evidence type="ECO:0000259" key="8">
    <source>
        <dbReference type="PROSITE" id="PS50862"/>
    </source>
</evidence>
<keyword evidence="2 7" id="KW-0436">Ligase</keyword>
<dbReference type="NCBIfam" id="NF001750">
    <property type="entry name" value="PRK00476.1"/>
    <property type="match status" value="1"/>
</dbReference>
<keyword evidence="3 7" id="KW-0547">Nucleotide-binding</keyword>
<dbReference type="Pfam" id="PF01336">
    <property type="entry name" value="tRNA_anti-codon"/>
    <property type="match status" value="1"/>
</dbReference>
<evidence type="ECO:0000256" key="4">
    <source>
        <dbReference type="ARBA" id="ARBA00022840"/>
    </source>
</evidence>
<evidence type="ECO:0000256" key="7">
    <source>
        <dbReference type="HAMAP-Rule" id="MF_00044"/>
    </source>
</evidence>
<dbReference type="GO" id="GO:0005524">
    <property type="term" value="F:ATP binding"/>
    <property type="evidence" value="ECO:0007669"/>
    <property type="project" value="UniProtKB-UniRule"/>
</dbReference>
<dbReference type="HAMAP" id="MF_00044">
    <property type="entry name" value="Asp_tRNA_synth_type1"/>
    <property type="match status" value="1"/>
</dbReference>
<dbReference type="InterPro" id="IPR004524">
    <property type="entry name" value="Asp-tRNA-ligase_1"/>
</dbReference>
<keyword evidence="5 7" id="KW-0648">Protein biosynthesis</keyword>
<dbReference type="PROSITE" id="PS50862">
    <property type="entry name" value="AA_TRNA_LIGASE_II"/>
    <property type="match status" value="1"/>
</dbReference>
<feature type="binding site" evidence="7">
    <location>
        <position position="570"/>
    </location>
    <ligand>
        <name>L-aspartate</name>
        <dbReference type="ChEBI" id="CHEBI:29991"/>
    </ligand>
</feature>
<evidence type="ECO:0000256" key="6">
    <source>
        <dbReference type="ARBA" id="ARBA00023146"/>
    </source>
</evidence>
<name>A0A1K2IEE6_9FLAO</name>
<comment type="subunit">
    <text evidence="7">Homodimer.</text>
</comment>
<keyword evidence="10" id="KW-1185">Reference proteome</keyword>
<feature type="binding site" evidence="7">
    <location>
        <begin position="304"/>
        <end position="306"/>
    </location>
    <ligand>
        <name>ATP</name>
        <dbReference type="ChEBI" id="CHEBI:30616"/>
    </ligand>
</feature>
<dbReference type="PRINTS" id="PR01042">
    <property type="entry name" value="TRNASYNTHASP"/>
</dbReference>
<feature type="binding site" evidence="7">
    <location>
        <position position="563"/>
    </location>
    <ligand>
        <name>ATP</name>
        <dbReference type="ChEBI" id="CHEBI:30616"/>
    </ligand>
</feature>
<dbReference type="PANTHER" id="PTHR22594">
    <property type="entry name" value="ASPARTYL/LYSYL-TRNA SYNTHETASE"/>
    <property type="match status" value="1"/>
</dbReference>
<dbReference type="SUPFAM" id="SSF55261">
    <property type="entry name" value="GAD domain-like"/>
    <property type="match status" value="1"/>
</dbReference>
<dbReference type="SUPFAM" id="SSF55681">
    <property type="entry name" value="Class II aaRS and biotin synthetases"/>
    <property type="match status" value="1"/>
</dbReference>
<dbReference type="Gene3D" id="2.40.50.140">
    <property type="entry name" value="Nucleic acid-binding proteins"/>
    <property type="match status" value="1"/>
</dbReference>
<feature type="binding site" evidence="7">
    <location>
        <position position="258"/>
    </location>
    <ligand>
        <name>L-aspartate</name>
        <dbReference type="ChEBI" id="CHEBI:29991"/>
    </ligand>
</feature>
<feature type="binding site" evidence="7">
    <location>
        <position position="529"/>
    </location>
    <ligand>
        <name>L-aspartate</name>
        <dbReference type="ChEBI" id="CHEBI:29991"/>
    </ligand>
</feature>
<proteinExistence type="inferred from homology"/>
<dbReference type="NCBIfam" id="TIGR00459">
    <property type="entry name" value="aspS_bact"/>
    <property type="match status" value="1"/>
</dbReference>
<feature type="binding site" evidence="7">
    <location>
        <position position="304"/>
    </location>
    <ligand>
        <name>L-aspartate</name>
        <dbReference type="ChEBI" id="CHEBI:29991"/>
    </ligand>
</feature>
<evidence type="ECO:0000313" key="9">
    <source>
        <dbReference type="EMBL" id="SFZ90642.1"/>
    </source>
</evidence>
<dbReference type="InterPro" id="IPR004364">
    <property type="entry name" value="Aa-tRNA-synt_II"/>
</dbReference>
<dbReference type="AlphaFoldDB" id="A0A1K2IEE6"/>
<dbReference type="InterPro" id="IPR045864">
    <property type="entry name" value="aa-tRNA-synth_II/BPL/LPL"/>
</dbReference>
<comment type="function">
    <text evidence="7">Catalyzes the attachment of L-aspartate to tRNA(Asp) in a two-step reaction: L-aspartate is first activated by ATP to form Asp-AMP and then transferred to the acceptor end of tRNA(Asp).</text>
</comment>
<dbReference type="InterPro" id="IPR004115">
    <property type="entry name" value="GAD-like_sf"/>
</dbReference>
<dbReference type="GO" id="GO:0005737">
    <property type="term" value="C:cytoplasm"/>
    <property type="evidence" value="ECO:0007669"/>
    <property type="project" value="UniProtKB-SubCell"/>
</dbReference>
<gene>
    <name evidence="7" type="primary">aspS</name>
    <name evidence="9" type="ORF">SAMN05428642_1011055</name>
</gene>
<feature type="binding site" evidence="7">
    <location>
        <begin position="615"/>
        <end position="618"/>
    </location>
    <ligand>
        <name>ATP</name>
        <dbReference type="ChEBI" id="CHEBI:30616"/>
    </ligand>
</feature>
<feature type="domain" description="Aminoacyl-transfer RNA synthetases class-II family profile" evidence="8">
    <location>
        <begin position="228"/>
        <end position="636"/>
    </location>
</feature>
<dbReference type="InterPro" id="IPR047089">
    <property type="entry name" value="Asp-tRNA-ligase_1_N"/>
</dbReference>
<feature type="binding site" evidence="7">
    <location>
        <position position="313"/>
    </location>
    <ligand>
        <name>ATP</name>
        <dbReference type="ChEBI" id="CHEBI:30616"/>
    </ligand>
</feature>
<keyword evidence="6 7" id="KW-0030">Aminoacyl-tRNA synthetase</keyword>
<evidence type="ECO:0000256" key="3">
    <source>
        <dbReference type="ARBA" id="ARBA00022741"/>
    </source>
</evidence>
<dbReference type="InterPro" id="IPR004365">
    <property type="entry name" value="NA-bd_OB_tRNA"/>
</dbReference>
<dbReference type="InterPro" id="IPR047090">
    <property type="entry name" value="AspRS_core"/>
</dbReference>
<dbReference type="EMBL" id="FPKV01000001">
    <property type="protein sequence ID" value="SFZ90642.1"/>
    <property type="molecule type" value="Genomic_DNA"/>
</dbReference>
<evidence type="ECO:0000256" key="2">
    <source>
        <dbReference type="ARBA" id="ARBA00022598"/>
    </source>
</evidence>
<keyword evidence="4 7" id="KW-0067">ATP-binding</keyword>
<accession>A0A1K2IEE6</accession>
<dbReference type="Proteomes" id="UP000182544">
    <property type="component" value="Unassembled WGS sequence"/>
</dbReference>
<comment type="similarity">
    <text evidence="1 7">Belongs to the class-II aminoacyl-tRNA synthetase family. Type 1 subfamily.</text>
</comment>
<reference evidence="9 10" key="1">
    <citation type="submission" date="2016-10" db="EMBL/GenBank/DDBJ databases">
        <authorList>
            <person name="de Groot N.N."/>
        </authorList>
    </citation>
    <scope>NUCLEOTIDE SEQUENCE [LARGE SCALE GENOMIC DNA]</scope>
    <source>
        <strain evidence="9 10">DSM 18180</strain>
    </source>
</reference>
<dbReference type="Gene3D" id="3.30.930.10">
    <property type="entry name" value="Bira Bifunctional Protein, Domain 2"/>
    <property type="match status" value="1"/>
</dbReference>
<sequence length="668" mass="75700">MHSNKTIHNIIRKKTKYLPAILIKIETKTITIVLTKKVNVLFFTKNPCLIVKNILLSKKLNLKKRSITIHTLPYLIKFAHQNFNMYRSHNCGELRASHINTEVTLAGWVQKSRDKGFIVWVDLRDRYGITQLVFDEERTSKTMMEQAQNLGREFVIQVKGNVIERASKNPNIPTGDIEILVSELNILNKALLPPFTIEDKTDGGEDIRMKYRYLDIRRNPVKNSLIFRAKVAQEVRNYLSNDGFTEIETPYLIKSTPEGARDFVVPSRMNEGEFYALPQSPQTFKQLLMVGGMDKYFQIVKCFRDEDLRADRQPEFTQIDCEMAFVEQEDILNVFEGLTRHLLKEVNGVEIEKFPRMLYDDAMRLYGNDKPDIRFGMEFGELNEVAQHKDFGVFNNAELVVGIAVPGGNTYTRKEIDALIDWVKRPQVGALGMVYSRCNDDGTFKSSVDKFYDQGDLAKWAEVTDAKAGDLICVLSGDKNKARAQLSALRMELATRLGLRDPKVFAPLWVIDFPLLELDEETGHYHAMHHPFTSPKPGQIELLDTNPGDVKANAYDLVLNGNEIGGGSIRIHDKGTQAIMFKHLGFTEEEAKAQFGFLMDAFEYGAPPHGGLAFGLDRLVAILGGQETIRDFIAFPKNNSGRDVMIDAPAPIDDAQLTELSLKLNLKS</sequence>
<dbReference type="InterPro" id="IPR002312">
    <property type="entry name" value="Asp/Asn-tRNA-synth_IIb"/>
</dbReference>
<dbReference type="PANTHER" id="PTHR22594:SF5">
    <property type="entry name" value="ASPARTATE--TRNA LIGASE, MITOCHONDRIAL"/>
    <property type="match status" value="1"/>
</dbReference>
<organism evidence="9 10">
    <name type="scientific">Flaviramulus basaltis</name>
    <dbReference type="NCBI Taxonomy" id="369401"/>
    <lineage>
        <taxon>Bacteria</taxon>
        <taxon>Pseudomonadati</taxon>
        <taxon>Bacteroidota</taxon>
        <taxon>Flavobacteriia</taxon>
        <taxon>Flavobacteriales</taxon>
        <taxon>Flavobacteriaceae</taxon>
        <taxon>Flaviramulus</taxon>
    </lineage>
</organism>
<evidence type="ECO:0000256" key="1">
    <source>
        <dbReference type="ARBA" id="ARBA00006303"/>
    </source>
</evidence>
<dbReference type="GO" id="GO:0004815">
    <property type="term" value="F:aspartate-tRNA ligase activity"/>
    <property type="evidence" value="ECO:0007669"/>
    <property type="project" value="UniProtKB-UniRule"/>
</dbReference>
<dbReference type="Pfam" id="PF02938">
    <property type="entry name" value="GAD"/>
    <property type="match status" value="1"/>
</dbReference>
<dbReference type="GO" id="GO:0006422">
    <property type="term" value="P:aspartyl-tRNA aminoacylation"/>
    <property type="evidence" value="ECO:0007669"/>
    <property type="project" value="UniProtKB-UniRule"/>
</dbReference>
<dbReference type="CDD" id="cd04317">
    <property type="entry name" value="EcAspRS_like_N"/>
    <property type="match status" value="1"/>
</dbReference>
<dbReference type="Gene3D" id="3.30.1360.30">
    <property type="entry name" value="GAD-like domain"/>
    <property type="match status" value="1"/>
</dbReference>
<dbReference type="SUPFAM" id="SSF50249">
    <property type="entry name" value="Nucleic acid-binding proteins"/>
    <property type="match status" value="1"/>
</dbReference>
<comment type="subcellular location">
    <subcellularLocation>
        <location evidence="7">Cytoplasm</location>
    </subcellularLocation>
</comment>
<evidence type="ECO:0000313" key="10">
    <source>
        <dbReference type="Proteomes" id="UP000182544"/>
    </source>
</evidence>
<comment type="catalytic activity">
    <reaction evidence="7">
        <text>tRNA(Asp) + L-aspartate + ATP = L-aspartyl-tRNA(Asp) + AMP + diphosphate</text>
        <dbReference type="Rhea" id="RHEA:19649"/>
        <dbReference type="Rhea" id="RHEA-COMP:9660"/>
        <dbReference type="Rhea" id="RHEA-COMP:9678"/>
        <dbReference type="ChEBI" id="CHEBI:29991"/>
        <dbReference type="ChEBI" id="CHEBI:30616"/>
        <dbReference type="ChEBI" id="CHEBI:33019"/>
        <dbReference type="ChEBI" id="CHEBI:78442"/>
        <dbReference type="ChEBI" id="CHEBI:78516"/>
        <dbReference type="ChEBI" id="CHEBI:456215"/>
        <dbReference type="EC" id="6.1.1.12"/>
    </reaction>
</comment>
<dbReference type="CDD" id="cd00777">
    <property type="entry name" value="AspRS_core"/>
    <property type="match status" value="1"/>
</dbReference>
<keyword evidence="7" id="KW-0963">Cytoplasm</keyword>
<evidence type="ECO:0000256" key="5">
    <source>
        <dbReference type="ARBA" id="ARBA00022917"/>
    </source>
</evidence>
<comment type="caution">
    <text evidence="7">Lacks conserved residue(s) required for the propagation of feature annotation.</text>
</comment>
<dbReference type="STRING" id="369401.SAMN05428642_1011055"/>
<protein>
    <recommendedName>
        <fullName evidence="7">Aspartate--tRNA ligase</fullName>
        <ecNumber evidence="7">6.1.1.12</ecNumber>
    </recommendedName>
    <alternativeName>
        <fullName evidence="7">Aspartyl-tRNA synthetase</fullName>
        <shortName evidence="7">AspRS</shortName>
    </alternativeName>
</protein>
<dbReference type="InterPro" id="IPR012340">
    <property type="entry name" value="NA-bd_OB-fold"/>
</dbReference>
<feature type="region of interest" description="Aspartate" evidence="7">
    <location>
        <begin position="282"/>
        <end position="285"/>
    </location>
</feature>
<dbReference type="InterPro" id="IPR029351">
    <property type="entry name" value="GAD_dom"/>
</dbReference>
<dbReference type="GO" id="GO:0003676">
    <property type="term" value="F:nucleic acid binding"/>
    <property type="evidence" value="ECO:0007669"/>
    <property type="project" value="InterPro"/>
</dbReference>